<gene>
    <name evidence="1" type="ORF">H2509_11135</name>
</gene>
<accession>A0A839AFW8</accession>
<comment type="caution">
    <text evidence="1">The sequence shown here is derived from an EMBL/GenBank/DDBJ whole genome shotgun (WGS) entry which is preliminary data.</text>
</comment>
<dbReference type="RefSeq" id="WP_182165226.1">
    <property type="nucleotide sequence ID" value="NZ_JACFXV010000053.1"/>
</dbReference>
<keyword evidence="2" id="KW-1185">Reference proteome</keyword>
<evidence type="ECO:0000313" key="1">
    <source>
        <dbReference type="EMBL" id="MBA5777677.1"/>
    </source>
</evidence>
<dbReference type="Proteomes" id="UP000541109">
    <property type="component" value="Unassembled WGS sequence"/>
</dbReference>
<organism evidence="1 2">
    <name type="scientific">Stappia albiluteola</name>
    <dbReference type="NCBI Taxonomy" id="2758565"/>
    <lineage>
        <taxon>Bacteria</taxon>
        <taxon>Pseudomonadati</taxon>
        <taxon>Pseudomonadota</taxon>
        <taxon>Alphaproteobacteria</taxon>
        <taxon>Hyphomicrobiales</taxon>
        <taxon>Stappiaceae</taxon>
        <taxon>Stappia</taxon>
    </lineage>
</organism>
<dbReference type="GO" id="GO:0006355">
    <property type="term" value="P:regulation of DNA-templated transcription"/>
    <property type="evidence" value="ECO:0007669"/>
    <property type="project" value="InterPro"/>
</dbReference>
<name>A0A839AFW8_9HYPH</name>
<evidence type="ECO:0000313" key="2">
    <source>
        <dbReference type="Proteomes" id="UP000541109"/>
    </source>
</evidence>
<sequence>MIGKTGARTVEIPESLDSRLRELAERTGHSTAYFTQQALERFLDDEEDRLMTEDAIREIGSEEKRYTIDEARRALQLDD</sequence>
<proteinExistence type="predicted"/>
<dbReference type="InterPro" id="IPR010985">
    <property type="entry name" value="Ribbon_hlx_hlx"/>
</dbReference>
<protein>
    <submittedName>
        <fullName evidence="1">Ribbon-helix-helix protein, CopG family</fullName>
    </submittedName>
</protein>
<dbReference type="EMBL" id="JACFXV010000053">
    <property type="protein sequence ID" value="MBA5777677.1"/>
    <property type="molecule type" value="Genomic_DNA"/>
</dbReference>
<reference evidence="1 2" key="1">
    <citation type="submission" date="2020-07" db="EMBL/GenBank/DDBJ databases">
        <title>Stappia sp., F7233, whole genome shotgun sequencing project.</title>
        <authorList>
            <person name="Jiang S."/>
            <person name="Liu Z.W."/>
            <person name="Du Z.J."/>
        </authorList>
    </citation>
    <scope>NUCLEOTIDE SEQUENCE [LARGE SCALE GENOMIC DNA]</scope>
    <source>
        <strain evidence="1 2">F7233</strain>
    </source>
</reference>
<dbReference type="AlphaFoldDB" id="A0A839AFW8"/>
<dbReference type="SUPFAM" id="SSF47598">
    <property type="entry name" value="Ribbon-helix-helix"/>
    <property type="match status" value="1"/>
</dbReference>